<evidence type="ECO:0000256" key="1">
    <source>
        <dbReference type="SAM" id="SignalP"/>
    </source>
</evidence>
<dbReference type="EMBL" id="WACR01000008">
    <property type="protein sequence ID" value="KAB1063381.1"/>
    <property type="molecule type" value="Genomic_DNA"/>
</dbReference>
<name>A0A6N6M572_9FLAO</name>
<evidence type="ECO:0000259" key="2">
    <source>
        <dbReference type="Pfam" id="PF13568"/>
    </source>
</evidence>
<dbReference type="RefSeq" id="WP_151168775.1">
    <property type="nucleotide sequence ID" value="NZ_WACR01000008.1"/>
</dbReference>
<sequence length="218" mass="24265">MIRVLFIAFFISLSFIGQSQSTRFNAGIRAGVAGTQIAGDGYKGFNKAGVIAGPYVSTQFSDKFGGKLEMLYIQKGSWDPADPENGKFESYRINLSYIELPLMATYKLGKFDWETGVSFGTLLSSSQEDENGPISEQMAFLEFKDFELAVNLGLTYSLSDRFAVNVRYSRSFLPIANEVIFRPRFGGFFGGSYNTVAQFTINYEFLKSDRAPVDSATY</sequence>
<feature type="signal peptide" evidence="1">
    <location>
        <begin position="1"/>
        <end position="19"/>
    </location>
</feature>
<dbReference type="InterPro" id="IPR011250">
    <property type="entry name" value="OMP/PagP_B-barrel"/>
</dbReference>
<dbReference type="AlphaFoldDB" id="A0A6N6M572"/>
<keyword evidence="4" id="KW-1185">Reference proteome</keyword>
<organism evidence="3 4">
    <name type="scientific">Salibacter halophilus</name>
    <dbReference type="NCBI Taxonomy" id="1803916"/>
    <lineage>
        <taxon>Bacteria</taxon>
        <taxon>Pseudomonadati</taxon>
        <taxon>Bacteroidota</taxon>
        <taxon>Flavobacteriia</taxon>
        <taxon>Flavobacteriales</taxon>
        <taxon>Salibacteraceae</taxon>
        <taxon>Salibacter</taxon>
    </lineage>
</organism>
<dbReference type="OrthoDB" id="947434at2"/>
<keyword evidence="1" id="KW-0732">Signal</keyword>
<dbReference type="Pfam" id="PF13568">
    <property type="entry name" value="OMP_b-brl_2"/>
    <property type="match status" value="1"/>
</dbReference>
<evidence type="ECO:0000313" key="3">
    <source>
        <dbReference type="EMBL" id="KAB1063381.1"/>
    </source>
</evidence>
<feature type="chain" id="PRO_5026695122" evidence="1">
    <location>
        <begin position="20"/>
        <end position="218"/>
    </location>
</feature>
<proteinExistence type="predicted"/>
<gene>
    <name evidence="3" type="ORF">F3059_09945</name>
</gene>
<comment type="caution">
    <text evidence="3">The sequence shown here is derived from an EMBL/GenBank/DDBJ whole genome shotgun (WGS) entry which is preliminary data.</text>
</comment>
<dbReference type="Proteomes" id="UP000435357">
    <property type="component" value="Unassembled WGS sequence"/>
</dbReference>
<evidence type="ECO:0000313" key="4">
    <source>
        <dbReference type="Proteomes" id="UP000435357"/>
    </source>
</evidence>
<protein>
    <submittedName>
        <fullName evidence="3">PorT family protein</fullName>
    </submittedName>
</protein>
<dbReference type="SUPFAM" id="SSF56925">
    <property type="entry name" value="OMPA-like"/>
    <property type="match status" value="1"/>
</dbReference>
<feature type="domain" description="Outer membrane protein beta-barrel" evidence="2">
    <location>
        <begin position="18"/>
        <end position="175"/>
    </location>
</feature>
<reference evidence="3 4" key="1">
    <citation type="submission" date="2019-09" db="EMBL/GenBank/DDBJ databases">
        <title>Genomes of Cryomorphaceae.</title>
        <authorList>
            <person name="Bowman J.P."/>
        </authorList>
    </citation>
    <scope>NUCLEOTIDE SEQUENCE [LARGE SCALE GENOMIC DNA]</scope>
    <source>
        <strain evidence="3 4">KCTC 52047</strain>
    </source>
</reference>
<dbReference type="InterPro" id="IPR025665">
    <property type="entry name" value="Beta-barrel_OMP_2"/>
</dbReference>
<accession>A0A6N6M572</accession>